<feature type="signal peptide" evidence="2">
    <location>
        <begin position="1"/>
        <end position="19"/>
    </location>
</feature>
<evidence type="ECO:0000256" key="1">
    <source>
        <dbReference type="SAM" id="MobiDB-lite"/>
    </source>
</evidence>
<feature type="region of interest" description="Disordered" evidence="1">
    <location>
        <begin position="338"/>
        <end position="362"/>
    </location>
</feature>
<dbReference type="EMBL" id="LYXU01000003">
    <property type="protein sequence ID" value="OBS20472.1"/>
    <property type="molecule type" value="Genomic_DNA"/>
</dbReference>
<keyword evidence="2" id="KW-0732">Signal</keyword>
<name>A0A1B8AIT1_FUSPO</name>
<reference evidence="3 4" key="1">
    <citation type="submission" date="2016-06" db="EMBL/GenBank/DDBJ databases">
        <title>Living apart together: crosstalk between the core and supernumerary genomes in a fungal plant pathogen.</title>
        <authorList>
            <person name="Vanheule A."/>
            <person name="Audenaert K."/>
            <person name="Warris S."/>
            <person name="Van De Geest H."/>
            <person name="Schijlen E."/>
            <person name="Hofte M."/>
            <person name="De Saeger S."/>
            <person name="Haesaert G."/>
            <person name="Waalwijk C."/>
            <person name="Van Der Lee T."/>
        </authorList>
    </citation>
    <scope>NUCLEOTIDE SEQUENCE [LARGE SCALE GENOMIC DNA]</scope>
    <source>
        <strain evidence="3 4">2516</strain>
    </source>
</reference>
<organism evidence="3 4">
    <name type="scientific">Fusarium poae</name>
    <dbReference type="NCBI Taxonomy" id="36050"/>
    <lineage>
        <taxon>Eukaryota</taxon>
        <taxon>Fungi</taxon>
        <taxon>Dikarya</taxon>
        <taxon>Ascomycota</taxon>
        <taxon>Pezizomycotina</taxon>
        <taxon>Sordariomycetes</taxon>
        <taxon>Hypocreomycetidae</taxon>
        <taxon>Hypocreales</taxon>
        <taxon>Nectriaceae</taxon>
        <taxon>Fusarium</taxon>
    </lineage>
</organism>
<evidence type="ECO:0000313" key="3">
    <source>
        <dbReference type="EMBL" id="OBS20472.1"/>
    </source>
</evidence>
<feature type="region of interest" description="Disordered" evidence="1">
    <location>
        <begin position="146"/>
        <end position="165"/>
    </location>
</feature>
<dbReference type="AlphaFoldDB" id="A0A1B8AIT1"/>
<dbReference type="Proteomes" id="UP000091967">
    <property type="component" value="Unassembled WGS sequence"/>
</dbReference>
<dbReference type="STRING" id="36050.A0A1B8AIT1"/>
<feature type="compositionally biased region" description="Low complexity" evidence="1">
    <location>
        <begin position="146"/>
        <end position="159"/>
    </location>
</feature>
<protein>
    <recommendedName>
        <fullName evidence="5">Apple domain-containing protein</fullName>
    </recommendedName>
</protein>
<accession>A0A1B8AIT1</accession>
<sequence>MSNLVRSFILAAVLPLVNAGPCKPSSSSTVLGLTTTESTETGVAKSTDVVSTSETYTLTSTSEDVSTTIQSFSSTVGESVLFTTTAETSSVVSSDETSVASQTDTTTTLEDITSTILESSTTDDQVLPTPTYISTLTSELPTTTTAKDVTLTSTEPSETTTEDASACKYDKRNPLPKDLLCGGRGYSSGSSGAGAVIVGMGRYGTELECVEDCAKNPSCKLLIVLAGNGGFCELWSKVFPPSDDGTPWKWYEPGCFCEAETETTTTETTTTEATTTEVSEVLPTTTTEVTSEIEPTTTTTEDITLTSTETVETMTESATTTATEDITFTSTETVETMTESATTTTMTEDVTLTSTEPSETTTEAATICVNDKKSPPPKDLVCGTMGTRTTGDGYMGEGRYGSELECVEDCRNTPSCKFVAVQAGGSGFCELWSQVNPTSDFVTRFHWYEPGCFCDSPESEPEVTQTQAPEP</sequence>
<feature type="chain" id="PRO_5008602896" description="Apple domain-containing protein" evidence="2">
    <location>
        <begin position="20"/>
        <end position="471"/>
    </location>
</feature>
<evidence type="ECO:0000256" key="2">
    <source>
        <dbReference type="SAM" id="SignalP"/>
    </source>
</evidence>
<proteinExistence type="predicted"/>
<evidence type="ECO:0008006" key="5">
    <source>
        <dbReference type="Google" id="ProtNLM"/>
    </source>
</evidence>
<keyword evidence="4" id="KW-1185">Reference proteome</keyword>
<comment type="caution">
    <text evidence="3">The sequence shown here is derived from an EMBL/GenBank/DDBJ whole genome shotgun (WGS) entry which is preliminary data.</text>
</comment>
<evidence type="ECO:0000313" key="4">
    <source>
        <dbReference type="Proteomes" id="UP000091967"/>
    </source>
</evidence>
<gene>
    <name evidence="3" type="ORF">FPOA_06840</name>
</gene>